<keyword evidence="5" id="KW-1185">Reference proteome</keyword>
<dbReference type="Pfam" id="PF19087">
    <property type="entry name" value="DUF5776"/>
    <property type="match status" value="1"/>
</dbReference>
<evidence type="ECO:0000259" key="3">
    <source>
        <dbReference type="Pfam" id="PF19087"/>
    </source>
</evidence>
<dbReference type="InterPro" id="IPR044081">
    <property type="entry name" value="DUF5776"/>
</dbReference>
<proteinExistence type="predicted"/>
<evidence type="ECO:0000313" key="4">
    <source>
        <dbReference type="EMBL" id="KRK86960.1"/>
    </source>
</evidence>
<dbReference type="PATRIC" id="fig|1423808.3.peg.1567"/>
<protein>
    <submittedName>
        <fullName evidence="4">Bacterial group 3 Ig-like protein</fullName>
    </submittedName>
</protein>
<reference evidence="4 5" key="1">
    <citation type="journal article" date="2015" name="Genome Announc.">
        <title>Expanding the biotechnology potential of lactobacilli through comparative genomics of 213 strains and associated genera.</title>
        <authorList>
            <person name="Sun Z."/>
            <person name="Harris H.M."/>
            <person name="McCann A."/>
            <person name="Guo C."/>
            <person name="Argimon S."/>
            <person name="Zhang W."/>
            <person name="Yang X."/>
            <person name="Jeffery I.B."/>
            <person name="Cooney J.C."/>
            <person name="Kagawa T.F."/>
            <person name="Liu W."/>
            <person name="Song Y."/>
            <person name="Salvetti E."/>
            <person name="Wrobel A."/>
            <person name="Rasinkangas P."/>
            <person name="Parkhill J."/>
            <person name="Rea M.C."/>
            <person name="O'Sullivan O."/>
            <person name="Ritari J."/>
            <person name="Douillard F.P."/>
            <person name="Paul Ross R."/>
            <person name="Yang R."/>
            <person name="Briner A.E."/>
            <person name="Felis G.E."/>
            <person name="de Vos W.M."/>
            <person name="Barrangou R."/>
            <person name="Klaenhammer T.R."/>
            <person name="Caufield P.W."/>
            <person name="Cui Y."/>
            <person name="Zhang H."/>
            <person name="O'Toole P.W."/>
        </authorList>
    </citation>
    <scope>NUCLEOTIDE SEQUENCE [LARGE SCALE GENOMIC DNA]</scope>
    <source>
        <strain evidence="4 5">DSM 19904</strain>
    </source>
</reference>
<sequence>MVAVVAAFVVVGILSGGEQHASAATPNMLTTKIWITGTDSNGSVQTIAQQRVNPDGQFNHVGNLDAEVQPINTDKYSNFVAHYSVINNSGNALRVEPILGLPWVHNWNTGGTLIYNSSQDIKWTNTNGTSTLTPSYSYSPNINTYTATDQKSDNLAYIAYGGPIYNGHPTYQTLNNGASLQIDIPLKVAANTNWSASNLAHISDLTYVGNDGDTNPDIHLQLRPVHTMDVQDFPSANLNTLNSTDKYNGINHLYKSDGTEETDHTKATVKIEPTADWNKYKVTYTYDGVSKTVTATISSKAFIDTKDFTVAYGSKWDLQKFGGITTLTDPNGNAIKPSDSNVTISSIKDSAGNTVTSVDTSKAGSVYTVTYTYNGVSKPVKVTVGKPGVNPVRPVNPTTPVNPTPVTPTNPNWNPSKPGDLNGTGLPNYAAVKGSAVYSTKGIYMYKNANFKKSQRMAYYPKVKRVNRHMFVVLGYDRSNGGALRYKVRDVNHGKKTAGKVGYITANRKYVVNVYYKGMPKSNKITVISKKGVHSYKNKNLTGRTGTYKKGTHLRVKDIVKHNLTTRYQLTNGDYVTANKKLVIQGTY</sequence>
<name>A0A0R1KUP6_9LACO</name>
<dbReference type="AlphaFoldDB" id="A0A0R1KUP6"/>
<evidence type="ECO:0000256" key="1">
    <source>
        <dbReference type="SAM" id="MobiDB-lite"/>
    </source>
</evidence>
<evidence type="ECO:0000259" key="2">
    <source>
        <dbReference type="Pfam" id="PF07523"/>
    </source>
</evidence>
<accession>A0A0R1KUP6</accession>
<feature type="domain" description="DUF5776" evidence="3">
    <location>
        <begin position="515"/>
        <end position="583"/>
    </location>
</feature>
<organism evidence="4 5">
    <name type="scientific">Lentilactobacillus sunkii DSM 19904</name>
    <dbReference type="NCBI Taxonomy" id="1423808"/>
    <lineage>
        <taxon>Bacteria</taxon>
        <taxon>Bacillati</taxon>
        <taxon>Bacillota</taxon>
        <taxon>Bacilli</taxon>
        <taxon>Lactobacillales</taxon>
        <taxon>Lactobacillaceae</taxon>
        <taxon>Lentilactobacillus</taxon>
    </lineage>
</organism>
<evidence type="ECO:0000313" key="5">
    <source>
        <dbReference type="Proteomes" id="UP000051581"/>
    </source>
</evidence>
<feature type="region of interest" description="Disordered" evidence="1">
    <location>
        <begin position="391"/>
        <end position="413"/>
    </location>
</feature>
<dbReference type="InterPro" id="IPR022038">
    <property type="entry name" value="Ig-like_bact"/>
</dbReference>
<dbReference type="Pfam" id="PF07523">
    <property type="entry name" value="Big_3"/>
    <property type="match status" value="1"/>
</dbReference>
<gene>
    <name evidence="4" type="ORF">FD17_GL001545</name>
</gene>
<feature type="domain" description="Ig-like" evidence="2">
    <location>
        <begin position="306"/>
        <end position="384"/>
    </location>
</feature>
<comment type="caution">
    <text evidence="4">The sequence shown here is derived from an EMBL/GenBank/DDBJ whole genome shotgun (WGS) entry which is preliminary data.</text>
</comment>
<dbReference type="EMBL" id="AZEA01000029">
    <property type="protein sequence ID" value="KRK86960.1"/>
    <property type="molecule type" value="Genomic_DNA"/>
</dbReference>
<dbReference type="Proteomes" id="UP000051581">
    <property type="component" value="Unassembled WGS sequence"/>
</dbReference>